<reference evidence="5 6" key="1">
    <citation type="journal article" date="2020" name="Cell Host Microbe">
        <title>Functional and Genomic Variation between Human-Derived Isolates of Lachnospiraceae Reveals Inter- and Intra-Species Diversity.</title>
        <authorList>
            <person name="Sorbara M.T."/>
            <person name="Littmann E.R."/>
            <person name="Fontana E."/>
            <person name="Moody T.U."/>
            <person name="Kohout C.E."/>
            <person name="Gjonbalaj M."/>
            <person name="Eaton V."/>
            <person name="Seok R."/>
            <person name="Leiner I.M."/>
            <person name="Pamer E.G."/>
        </authorList>
    </citation>
    <scope>NUCLEOTIDE SEQUENCE [LARGE SCALE GENOMIC DNA]</scope>
    <source>
        <strain evidence="5 6">MSK.1.17</strain>
    </source>
</reference>
<sequence>MKIIEGFKERDRCARSVFSHNGLSYELIPEYGNFPNEFEFSMYSGGCCDKEDNLFLMCRDTEHPVVMLDARGNYVKSFGKGLFQEVHSLCVTMNDTLLCVDTGLHVIRELTKDGGWIRDLGNLGIPSDSGFEKDVWRRMQRRGKIVPTDVLFDKGWSFWAGVQTIRRAAPPFNRPTGVCMGPAGDIFVSDGYGNAAVHRFSKDGTLLKTWGGPGDEPGRFYVPHSLWVDKLNRVWVGDREANSVHVFDENGEVLAYMSENLYQPTGIWADDTYVYIAERGGGLTIASMDMEIVAQLGFYNSPIRAHGMCGNSKGELFLMPLSTYDRHFLMKLVPLK</sequence>
<dbReference type="PROSITE" id="PS51125">
    <property type="entry name" value="NHL"/>
    <property type="match status" value="2"/>
</dbReference>
<keyword evidence="1" id="KW-0732">Signal</keyword>
<evidence type="ECO:0008006" key="7">
    <source>
        <dbReference type="Google" id="ProtNLM"/>
    </source>
</evidence>
<dbReference type="PANTHER" id="PTHR10680">
    <property type="entry name" value="PEPTIDYL-GLYCINE ALPHA-AMIDATING MONOOXYGENASE"/>
    <property type="match status" value="1"/>
</dbReference>
<evidence type="ECO:0000256" key="4">
    <source>
        <dbReference type="PROSITE-ProRule" id="PRU00504"/>
    </source>
</evidence>
<dbReference type="InterPro" id="IPR011042">
    <property type="entry name" value="6-blade_b-propeller_TolB-like"/>
</dbReference>
<organism evidence="5 6">
    <name type="scientific">Enterocloster aldenensis</name>
    <dbReference type="NCBI Taxonomy" id="358742"/>
    <lineage>
        <taxon>Bacteria</taxon>
        <taxon>Bacillati</taxon>
        <taxon>Bacillota</taxon>
        <taxon>Clostridia</taxon>
        <taxon>Lachnospirales</taxon>
        <taxon>Lachnospiraceae</taxon>
        <taxon>Enterocloster</taxon>
    </lineage>
</organism>
<feature type="repeat" description="NHL" evidence="4">
    <location>
        <begin position="171"/>
        <end position="203"/>
    </location>
</feature>
<feature type="repeat" description="NHL" evidence="4">
    <location>
        <begin position="211"/>
        <end position="250"/>
    </location>
</feature>
<dbReference type="RefSeq" id="WP_165641285.1">
    <property type="nucleotide sequence ID" value="NZ_JAAITT010000004.1"/>
</dbReference>
<evidence type="ECO:0000256" key="1">
    <source>
        <dbReference type="ARBA" id="ARBA00022729"/>
    </source>
</evidence>
<dbReference type="Proteomes" id="UP000669239">
    <property type="component" value="Unassembled WGS sequence"/>
</dbReference>
<accession>A0ABX2HEY7</accession>
<dbReference type="Pfam" id="PF01436">
    <property type="entry name" value="NHL"/>
    <property type="match status" value="1"/>
</dbReference>
<dbReference type="EMBL" id="JAAITT010000004">
    <property type="protein sequence ID" value="NSJ47807.1"/>
    <property type="molecule type" value="Genomic_DNA"/>
</dbReference>
<dbReference type="Gene3D" id="2.120.10.30">
    <property type="entry name" value="TolB, C-terminal domain"/>
    <property type="match status" value="1"/>
</dbReference>
<gene>
    <name evidence="5" type="ORF">G5B36_03735</name>
</gene>
<dbReference type="InterPro" id="IPR001258">
    <property type="entry name" value="NHL_repeat"/>
</dbReference>
<evidence type="ECO:0000256" key="2">
    <source>
        <dbReference type="ARBA" id="ARBA00022737"/>
    </source>
</evidence>
<evidence type="ECO:0000313" key="6">
    <source>
        <dbReference type="Proteomes" id="UP000669239"/>
    </source>
</evidence>
<evidence type="ECO:0000256" key="3">
    <source>
        <dbReference type="ARBA" id="ARBA00023180"/>
    </source>
</evidence>
<comment type="caution">
    <text evidence="5">The sequence shown here is derived from an EMBL/GenBank/DDBJ whole genome shotgun (WGS) entry which is preliminary data.</text>
</comment>
<dbReference type="SUPFAM" id="SSF101898">
    <property type="entry name" value="NHL repeat"/>
    <property type="match status" value="1"/>
</dbReference>
<evidence type="ECO:0000313" key="5">
    <source>
        <dbReference type="EMBL" id="NSJ47807.1"/>
    </source>
</evidence>
<dbReference type="PANTHER" id="PTHR10680:SF38">
    <property type="entry name" value="BLL1368 PROTEIN"/>
    <property type="match status" value="1"/>
</dbReference>
<keyword evidence="3" id="KW-0325">Glycoprotein</keyword>
<proteinExistence type="predicted"/>
<keyword evidence="6" id="KW-1185">Reference proteome</keyword>
<keyword evidence="2" id="KW-0677">Repeat</keyword>
<name>A0ABX2HEY7_9FIRM</name>
<protein>
    <recommendedName>
        <fullName evidence="7">NHL repeat-containing protein</fullName>
    </recommendedName>
</protein>